<dbReference type="EMBL" id="HBGS01002015">
    <property type="protein sequence ID" value="CAD9370992.1"/>
    <property type="molecule type" value="Transcribed_RNA"/>
</dbReference>
<sequence>MVGKLINFLGSRDCDNLDWSSVGSFPIKCVWCLLWIKLLYEQLLLGPQTLGSRGGEVHHFTAKMVRSRFFVLMWMKWLPDYVVGGGWWQDDDSMFTDHVRGTSVYCDYSVTDKASLFDIAWSTEADLERLLYVDTERIFASPGIYSIPGWESVNHAIDFLRCEAQSSGDGVFGRKAVPFVRDLDAKVIRFLIRKLAFKSTLSAATWRIITSFLP</sequence>
<evidence type="ECO:0000313" key="1">
    <source>
        <dbReference type="EMBL" id="CAD9370992.1"/>
    </source>
</evidence>
<accession>A0A7S2AL22</accession>
<dbReference type="AlphaFoldDB" id="A0A7S2AL22"/>
<protein>
    <submittedName>
        <fullName evidence="1">Uncharacterized protein</fullName>
    </submittedName>
</protein>
<name>A0A7S2AL22_9STRA</name>
<gene>
    <name evidence="1" type="ORF">DSPE1174_LOCUS1056</name>
</gene>
<proteinExistence type="predicted"/>
<reference evidence="1" key="1">
    <citation type="submission" date="2021-01" db="EMBL/GenBank/DDBJ databases">
        <authorList>
            <person name="Corre E."/>
            <person name="Pelletier E."/>
            <person name="Niang G."/>
            <person name="Scheremetjew M."/>
            <person name="Finn R."/>
            <person name="Kale V."/>
            <person name="Holt S."/>
            <person name="Cochrane G."/>
            <person name="Meng A."/>
            <person name="Brown T."/>
            <person name="Cohen L."/>
        </authorList>
    </citation>
    <scope>NUCLEOTIDE SEQUENCE</scope>
    <source>
        <strain evidence="1">CCMP1381</strain>
    </source>
</reference>
<organism evidence="1">
    <name type="scientific">Octactis speculum</name>
    <dbReference type="NCBI Taxonomy" id="3111310"/>
    <lineage>
        <taxon>Eukaryota</taxon>
        <taxon>Sar</taxon>
        <taxon>Stramenopiles</taxon>
        <taxon>Ochrophyta</taxon>
        <taxon>Dictyochophyceae</taxon>
        <taxon>Dictyochales</taxon>
        <taxon>Dictyochaceae</taxon>
        <taxon>Octactis</taxon>
    </lineage>
</organism>